<protein>
    <recommendedName>
        <fullName evidence="6">OmpA-like domain-containing protein</fullName>
    </recommendedName>
</protein>
<dbReference type="InterPro" id="IPR006664">
    <property type="entry name" value="OMP_bac"/>
</dbReference>
<evidence type="ECO:0000313" key="8">
    <source>
        <dbReference type="Proteomes" id="UP000197003"/>
    </source>
</evidence>
<dbReference type="AlphaFoldDB" id="A0A1Z3N707"/>
<dbReference type="PANTHER" id="PTHR30329">
    <property type="entry name" value="STATOR ELEMENT OF FLAGELLAR MOTOR COMPLEX"/>
    <property type="match status" value="1"/>
</dbReference>
<dbReference type="InterPro" id="IPR036737">
    <property type="entry name" value="OmpA-like_sf"/>
</dbReference>
<feature type="coiled-coil region" evidence="5">
    <location>
        <begin position="261"/>
        <end position="309"/>
    </location>
</feature>
<feature type="domain" description="OmpA-like" evidence="6">
    <location>
        <begin position="323"/>
        <end position="440"/>
    </location>
</feature>
<dbReference type="Gene3D" id="3.30.1330.60">
    <property type="entry name" value="OmpA-like domain"/>
    <property type="match status" value="1"/>
</dbReference>
<dbReference type="InterPro" id="IPR006665">
    <property type="entry name" value="OmpA-like"/>
</dbReference>
<keyword evidence="5" id="KW-0175">Coiled coil</keyword>
<dbReference type="Proteomes" id="UP000197003">
    <property type="component" value="Chromosome"/>
</dbReference>
<organism evidence="7 8">
    <name type="scientific">Bdellovibrio bacteriovorus</name>
    <dbReference type="NCBI Taxonomy" id="959"/>
    <lineage>
        <taxon>Bacteria</taxon>
        <taxon>Pseudomonadati</taxon>
        <taxon>Bdellovibrionota</taxon>
        <taxon>Bdellovibrionia</taxon>
        <taxon>Bdellovibrionales</taxon>
        <taxon>Pseudobdellovibrionaceae</taxon>
        <taxon>Bdellovibrio</taxon>
    </lineage>
</organism>
<dbReference type="PROSITE" id="PS51123">
    <property type="entry name" value="OMPA_2"/>
    <property type="match status" value="1"/>
</dbReference>
<name>A0A1Z3N707_BDEBC</name>
<evidence type="ECO:0000256" key="3">
    <source>
        <dbReference type="ARBA" id="ARBA00023237"/>
    </source>
</evidence>
<evidence type="ECO:0000259" key="6">
    <source>
        <dbReference type="PROSITE" id="PS51123"/>
    </source>
</evidence>
<dbReference type="PROSITE" id="PS01068">
    <property type="entry name" value="OMPA_1"/>
    <property type="match status" value="1"/>
</dbReference>
<accession>A0A1Z3N707</accession>
<dbReference type="SUPFAM" id="SSF103088">
    <property type="entry name" value="OmpA-like"/>
    <property type="match status" value="1"/>
</dbReference>
<evidence type="ECO:0000256" key="5">
    <source>
        <dbReference type="SAM" id="Coils"/>
    </source>
</evidence>
<dbReference type="InterPro" id="IPR025511">
    <property type="entry name" value="DUF4398"/>
</dbReference>
<evidence type="ECO:0000256" key="1">
    <source>
        <dbReference type="ARBA" id="ARBA00004442"/>
    </source>
</evidence>
<comment type="subcellular location">
    <subcellularLocation>
        <location evidence="1">Cell outer membrane</location>
    </subcellularLocation>
</comment>
<gene>
    <name evidence="7" type="ORF">B9G79_06230</name>
</gene>
<dbReference type="PROSITE" id="PS51257">
    <property type="entry name" value="PROKAR_LIPOPROTEIN"/>
    <property type="match status" value="1"/>
</dbReference>
<sequence length="440" mass="48136">MVSRTHKVLASVAVAGFIAGCASKPPNVQPISSSANPTAEIEKTEAMINEARSKQIDVLSPENFTDATKALEKAKQKKEKDKPNADILEQVAYSRAWLNEANTRAEIARTSMRQITDAREGAMKAGAPKLYPKEWDKAGKDLEKITVAIEKGNLSPADKRGDEIISRYRDLEIMSVTKAYLGTAKDNLDTAKKAGADKNAPKSFGMAAMKYENAEKLIKADPRNPAVIARASQDATRESQHLMEVTRKVNAGNSEDLVLMAERQQRTISTLRNEYSSAEQELQTVQSEAERQRMQLERQQALLSRAQALRSQLKPNEAEVFTENGKLMVRLKGLQFPTAQSNLGPKNQALLKKVEGALAGVTPSKVIVEGHTDNVGSAEANRVLSEKRAQSVQNFLVSQGTLPADKVESVGMGYDNPIGNNNTAAGRAQNRRIDLVIETE</sequence>
<dbReference type="Pfam" id="PF14346">
    <property type="entry name" value="DUF4398"/>
    <property type="match status" value="1"/>
</dbReference>
<dbReference type="EMBL" id="CP020946">
    <property type="protein sequence ID" value="ASD63191.1"/>
    <property type="molecule type" value="Genomic_DNA"/>
</dbReference>
<keyword evidence="3" id="KW-0998">Cell outer membrane</keyword>
<dbReference type="Pfam" id="PF00691">
    <property type="entry name" value="OmpA"/>
    <property type="match status" value="1"/>
</dbReference>
<dbReference type="GO" id="GO:0009279">
    <property type="term" value="C:cell outer membrane"/>
    <property type="evidence" value="ECO:0007669"/>
    <property type="project" value="UniProtKB-SubCell"/>
</dbReference>
<evidence type="ECO:0000313" key="7">
    <source>
        <dbReference type="EMBL" id="ASD63191.1"/>
    </source>
</evidence>
<proteinExistence type="predicted"/>
<evidence type="ECO:0000256" key="4">
    <source>
        <dbReference type="PROSITE-ProRule" id="PRU00473"/>
    </source>
</evidence>
<dbReference type="PRINTS" id="PR01021">
    <property type="entry name" value="OMPADOMAIN"/>
</dbReference>
<dbReference type="OrthoDB" id="5291234at2"/>
<dbReference type="RefSeq" id="WP_088564767.1">
    <property type="nucleotide sequence ID" value="NZ_CP020946.1"/>
</dbReference>
<reference evidence="7 8" key="1">
    <citation type="submission" date="2017-04" db="EMBL/GenBank/DDBJ databases">
        <title>Whole genome sequence of Bdellovibrio bacteriovorus strain SSB218315.</title>
        <authorList>
            <person name="Oyedara O."/>
            <person name="Rodriguez-Perez M.A."/>
        </authorList>
    </citation>
    <scope>NUCLEOTIDE SEQUENCE [LARGE SCALE GENOMIC DNA]</scope>
    <source>
        <strain evidence="7 8">SSB218315</strain>
    </source>
</reference>
<dbReference type="InterPro" id="IPR006690">
    <property type="entry name" value="OMPA-like_CS"/>
</dbReference>
<dbReference type="CDD" id="cd07185">
    <property type="entry name" value="OmpA_C-like"/>
    <property type="match status" value="1"/>
</dbReference>
<dbReference type="PANTHER" id="PTHR30329:SF21">
    <property type="entry name" value="LIPOPROTEIN YIAD-RELATED"/>
    <property type="match status" value="1"/>
</dbReference>
<keyword evidence="2 4" id="KW-0472">Membrane</keyword>
<dbReference type="InterPro" id="IPR050330">
    <property type="entry name" value="Bact_OuterMem_StrucFunc"/>
</dbReference>
<evidence type="ECO:0000256" key="2">
    <source>
        <dbReference type="ARBA" id="ARBA00023136"/>
    </source>
</evidence>